<evidence type="ECO:0000256" key="6">
    <source>
        <dbReference type="PROSITE-ProRule" id="PRU00068"/>
    </source>
</evidence>
<keyword evidence="14" id="KW-1185">Reference proteome</keyword>
<dbReference type="InterPro" id="IPR034027">
    <property type="entry name" value="Reprolysin_adamalysin"/>
</dbReference>
<dbReference type="InterPro" id="IPR002870">
    <property type="entry name" value="Peptidase_M12B_N"/>
</dbReference>
<dbReference type="AlphaFoldDB" id="A0A6P8RGS5"/>
<dbReference type="GO" id="GO:0008584">
    <property type="term" value="P:male gonad development"/>
    <property type="evidence" value="ECO:0007669"/>
    <property type="project" value="TreeGrafter"/>
</dbReference>
<accession>A0A6P8RGS5</accession>
<dbReference type="InterPro" id="IPR001762">
    <property type="entry name" value="Disintegrin_dom"/>
</dbReference>
<feature type="domain" description="Peptidase M12B" evidence="13">
    <location>
        <begin position="198"/>
        <end position="392"/>
    </location>
</feature>
<keyword evidence="8" id="KW-0479">Metal-binding</keyword>
<dbReference type="PROSITE" id="PS50215">
    <property type="entry name" value="ADAM_MEPRO"/>
    <property type="match status" value="1"/>
</dbReference>
<comment type="subcellular location">
    <subcellularLocation>
        <location evidence="1">Membrane</location>
        <topology evidence="1">Single-pass type I membrane protein</topology>
    </subcellularLocation>
</comment>
<keyword evidence="2 10" id="KW-0812">Transmembrane</keyword>
<organism evidence="14 15">
    <name type="scientific">Geotrypetes seraphini</name>
    <name type="common">Gaboon caecilian</name>
    <name type="synonym">Caecilia seraphini</name>
    <dbReference type="NCBI Taxonomy" id="260995"/>
    <lineage>
        <taxon>Eukaryota</taxon>
        <taxon>Metazoa</taxon>
        <taxon>Chordata</taxon>
        <taxon>Craniata</taxon>
        <taxon>Vertebrata</taxon>
        <taxon>Euteleostomi</taxon>
        <taxon>Amphibia</taxon>
        <taxon>Gymnophiona</taxon>
        <taxon>Geotrypetes</taxon>
    </lineage>
</organism>
<name>A0A6P8RGS5_GEOSA</name>
<feature type="binding site" evidence="8">
    <location>
        <position position="333"/>
    </location>
    <ligand>
        <name>Zn(2+)</name>
        <dbReference type="ChEBI" id="CHEBI:29105"/>
        <note>catalytic</note>
    </ligand>
</feature>
<dbReference type="GeneID" id="117362008"/>
<feature type="region of interest" description="Disordered" evidence="9">
    <location>
        <begin position="711"/>
        <end position="747"/>
    </location>
</feature>
<dbReference type="Gene3D" id="4.10.70.10">
    <property type="entry name" value="Disintegrin domain"/>
    <property type="match status" value="1"/>
</dbReference>
<dbReference type="Pfam" id="PF00200">
    <property type="entry name" value="Disintegrin"/>
    <property type="match status" value="1"/>
</dbReference>
<comment type="caution">
    <text evidence="7">Lacks conserved residue(s) required for the propagation of feature annotation.</text>
</comment>
<evidence type="ECO:0000256" key="5">
    <source>
        <dbReference type="ARBA" id="ARBA00023157"/>
    </source>
</evidence>
<dbReference type="SUPFAM" id="SSF57552">
    <property type="entry name" value="Blood coagulation inhibitor (disintegrin)"/>
    <property type="match status" value="1"/>
</dbReference>
<dbReference type="SMART" id="SM00050">
    <property type="entry name" value="DISIN"/>
    <property type="match status" value="1"/>
</dbReference>
<dbReference type="InterPro" id="IPR018358">
    <property type="entry name" value="Disintegrin_CS"/>
</dbReference>
<dbReference type="GO" id="GO:0004222">
    <property type="term" value="F:metalloendopeptidase activity"/>
    <property type="evidence" value="ECO:0007669"/>
    <property type="project" value="InterPro"/>
</dbReference>
<feature type="transmembrane region" description="Helical" evidence="10">
    <location>
        <begin position="683"/>
        <end position="704"/>
    </location>
</feature>
<dbReference type="InParanoid" id="A0A6P8RGS5"/>
<feature type="binding site" evidence="8">
    <location>
        <position position="337"/>
    </location>
    <ligand>
        <name>Zn(2+)</name>
        <dbReference type="ChEBI" id="CHEBI:29105"/>
        <note>catalytic</note>
    </ligand>
</feature>
<protein>
    <submittedName>
        <fullName evidence="15">Disintegrin and metalloproteinase domain-containing protein 9-like isoform X1</fullName>
    </submittedName>
</protein>
<dbReference type="CDD" id="cd04269">
    <property type="entry name" value="ZnMc_adamalysin_II_like"/>
    <property type="match status" value="1"/>
</dbReference>
<dbReference type="RefSeq" id="XP_033803603.1">
    <property type="nucleotide sequence ID" value="XM_033947712.1"/>
</dbReference>
<dbReference type="FunFam" id="4.10.70.10:FF:000001">
    <property type="entry name" value="Disintegrin and metalloproteinase domain-containing protein 22"/>
    <property type="match status" value="1"/>
</dbReference>
<dbReference type="Pfam" id="PF01421">
    <property type="entry name" value="Reprolysin"/>
    <property type="match status" value="1"/>
</dbReference>
<feature type="disulfide bond" evidence="7">
    <location>
        <begin position="649"/>
        <end position="658"/>
    </location>
</feature>
<dbReference type="InterPro" id="IPR000742">
    <property type="entry name" value="EGF"/>
</dbReference>
<keyword evidence="5 7" id="KW-1015">Disulfide bond</keyword>
<dbReference type="Gene3D" id="2.60.120.260">
    <property type="entry name" value="Galactose-binding domain-like"/>
    <property type="match status" value="1"/>
</dbReference>
<evidence type="ECO:0000259" key="13">
    <source>
        <dbReference type="PROSITE" id="PS50215"/>
    </source>
</evidence>
<dbReference type="PANTHER" id="PTHR11905:SF158">
    <property type="entry name" value="DISINTEGRIN AND METALLOPROTEINASE DOMAIN-CONTAINING PROTEIN 18"/>
    <property type="match status" value="1"/>
</dbReference>
<evidence type="ECO:0000259" key="11">
    <source>
        <dbReference type="PROSITE" id="PS50026"/>
    </source>
</evidence>
<evidence type="ECO:0000259" key="12">
    <source>
        <dbReference type="PROSITE" id="PS50214"/>
    </source>
</evidence>
<dbReference type="GO" id="GO:0046872">
    <property type="term" value="F:metal ion binding"/>
    <property type="evidence" value="ECO:0007669"/>
    <property type="project" value="UniProtKB-KW"/>
</dbReference>
<evidence type="ECO:0000256" key="3">
    <source>
        <dbReference type="ARBA" id="ARBA00022989"/>
    </source>
</evidence>
<dbReference type="KEGG" id="gsh:117362008"/>
<evidence type="ECO:0000256" key="4">
    <source>
        <dbReference type="ARBA" id="ARBA00023136"/>
    </source>
</evidence>
<feature type="disulfide bond" evidence="8">
    <location>
        <begin position="351"/>
        <end position="356"/>
    </location>
</feature>
<evidence type="ECO:0000256" key="10">
    <source>
        <dbReference type="SAM" id="Phobius"/>
    </source>
</evidence>
<feature type="domain" description="EGF-like" evidence="11">
    <location>
        <begin position="625"/>
        <end position="659"/>
    </location>
</feature>
<evidence type="ECO:0000313" key="15">
    <source>
        <dbReference type="RefSeq" id="XP_033803603.1"/>
    </source>
</evidence>
<dbReference type="InterPro" id="IPR001590">
    <property type="entry name" value="Peptidase_M12B"/>
</dbReference>
<evidence type="ECO:0000313" key="14">
    <source>
        <dbReference type="Proteomes" id="UP000515159"/>
    </source>
</evidence>
<proteinExistence type="predicted"/>
<dbReference type="InterPro" id="IPR006586">
    <property type="entry name" value="ADAM_Cys-rich"/>
</dbReference>
<evidence type="ECO:0000256" key="1">
    <source>
        <dbReference type="ARBA" id="ARBA00004479"/>
    </source>
</evidence>
<sequence>MVELRCYSLKGFLLLLLLGTLTFGHVWNRTYSPFYEVIIPQQLEHTGSQGYKSQVSYMMDIGGERYVIHLRQKRIFIAATFPVYTYSGSAMFHMEEPHIQDDCYYHGYVEGFTDSVVGISTCYGLSGFLQFRNLSYGIEPLESSIDFQHLVYQIEYSEDLYSESTSCGMNYANQNMHSKGVLHDPQFQQEIYTSPQTQYVESFVVVSKGQFDYLRKNETAVIEEVISVINQADAMYESLNVHLMLVGIEIWTADNLVSISHSAEDILNNFADWKMASLNPRLTYDNAALILRETVLPTVGLAFDSKICQPEKSAFFAVFKGNQTARSAVIFAHELGHCLGMRHDDSSNCNCGSNNCLMAPNSISSFAFSDCSIADMADFKDSGGTQCLLNIPGTAAIAISTCGNKIVEGTEQCDCGNKEECKMNPCCTFETCTLTLGSVCAHGRCCVNCKFATAGLTCRPSTNECDLPEFCDGRSENCRNNTFKQKGTPCNNNNGYCYRGLCQYHDGQCQDIFGSGTKSAEFICYEEANMQGDRFGNCGWEDDKFIQCNPENALCGKIQCKHPITAPTYVGNASIIYYAPKGSICKTLNFPRPINIVDETWVHDGTKCGADKLCLDHRCVSVSNLDVACDPKKHCNGHGACNNVGQCHCDIGWTPPDCSHKGLARRLGDMHTTPIYDNSKRNWLLVGVGLLVLHIAIIIIAIIIKRRQSTENNERQDSQAYETENGGQPQTTSQSEQTSAFSSNPSA</sequence>
<dbReference type="FunFam" id="3.40.390.10:FF:000002">
    <property type="entry name" value="Disintegrin and metalloproteinase domain-containing protein 22"/>
    <property type="match status" value="1"/>
</dbReference>
<feature type="binding site" evidence="8">
    <location>
        <position position="343"/>
    </location>
    <ligand>
        <name>Zn(2+)</name>
        <dbReference type="ChEBI" id="CHEBI:29105"/>
        <note>catalytic</note>
    </ligand>
</feature>
<dbReference type="InterPro" id="IPR024079">
    <property type="entry name" value="MetalloPept_cat_dom_sf"/>
</dbReference>
<dbReference type="Proteomes" id="UP000515159">
    <property type="component" value="Chromosome 6"/>
</dbReference>
<keyword evidence="4 10" id="KW-0472">Membrane</keyword>
<evidence type="ECO:0000256" key="7">
    <source>
        <dbReference type="PROSITE-ProRule" id="PRU00076"/>
    </source>
</evidence>
<dbReference type="Pfam" id="PF01562">
    <property type="entry name" value="Pep_M12B_propep"/>
    <property type="match status" value="1"/>
</dbReference>
<gene>
    <name evidence="15" type="primary">LOC117362008</name>
</gene>
<dbReference type="PROSITE" id="PS01186">
    <property type="entry name" value="EGF_2"/>
    <property type="match status" value="1"/>
</dbReference>
<dbReference type="PROSITE" id="PS50214">
    <property type="entry name" value="DISINTEGRIN_2"/>
    <property type="match status" value="1"/>
</dbReference>
<dbReference type="OrthoDB" id="5951731at2759"/>
<feature type="compositionally biased region" description="Polar residues" evidence="9">
    <location>
        <begin position="718"/>
        <end position="729"/>
    </location>
</feature>
<feature type="disulfide bond" evidence="6">
    <location>
        <begin position="458"/>
        <end position="478"/>
    </location>
</feature>
<evidence type="ECO:0000256" key="9">
    <source>
        <dbReference type="SAM" id="MobiDB-lite"/>
    </source>
</evidence>
<dbReference type="PROSITE" id="PS50026">
    <property type="entry name" value="EGF_3"/>
    <property type="match status" value="1"/>
</dbReference>
<keyword evidence="7" id="KW-0245">EGF-like domain</keyword>
<dbReference type="Gene3D" id="3.40.390.10">
    <property type="entry name" value="Collagenase (Catalytic Domain)"/>
    <property type="match status" value="1"/>
</dbReference>
<dbReference type="GO" id="GO:0007155">
    <property type="term" value="P:cell adhesion"/>
    <property type="evidence" value="ECO:0007669"/>
    <property type="project" value="TreeGrafter"/>
</dbReference>
<dbReference type="PROSITE" id="PS00427">
    <property type="entry name" value="DISINTEGRIN_1"/>
    <property type="match status" value="1"/>
</dbReference>
<dbReference type="SMART" id="SM00608">
    <property type="entry name" value="ACR"/>
    <property type="match status" value="1"/>
</dbReference>
<evidence type="ECO:0000256" key="8">
    <source>
        <dbReference type="PROSITE-ProRule" id="PRU00276"/>
    </source>
</evidence>
<dbReference type="InterPro" id="IPR036436">
    <property type="entry name" value="Disintegrin_dom_sf"/>
</dbReference>
<dbReference type="GO" id="GO:0006508">
    <property type="term" value="P:proteolysis"/>
    <property type="evidence" value="ECO:0007669"/>
    <property type="project" value="InterPro"/>
</dbReference>
<dbReference type="PANTHER" id="PTHR11905">
    <property type="entry name" value="ADAM A DISINTEGRIN AND METALLOPROTEASE DOMAIN"/>
    <property type="match status" value="1"/>
</dbReference>
<dbReference type="GO" id="GO:0005886">
    <property type="term" value="C:plasma membrane"/>
    <property type="evidence" value="ECO:0007669"/>
    <property type="project" value="TreeGrafter"/>
</dbReference>
<dbReference type="GO" id="GO:0007339">
    <property type="term" value="P:binding of sperm to zona pellucida"/>
    <property type="evidence" value="ECO:0007669"/>
    <property type="project" value="TreeGrafter"/>
</dbReference>
<keyword evidence="3 10" id="KW-1133">Transmembrane helix</keyword>
<keyword evidence="8" id="KW-0862">Zinc</keyword>
<feature type="active site" evidence="8">
    <location>
        <position position="334"/>
    </location>
</feature>
<evidence type="ECO:0000256" key="2">
    <source>
        <dbReference type="ARBA" id="ARBA00022692"/>
    </source>
</evidence>
<dbReference type="SUPFAM" id="SSF55486">
    <property type="entry name" value="Metalloproteases ('zincins'), catalytic domain"/>
    <property type="match status" value="1"/>
</dbReference>
<dbReference type="Pfam" id="PF08516">
    <property type="entry name" value="ADAM_CR"/>
    <property type="match status" value="1"/>
</dbReference>
<feature type="domain" description="Disintegrin" evidence="12">
    <location>
        <begin position="399"/>
        <end position="486"/>
    </location>
</feature>
<feature type="compositionally biased region" description="Low complexity" evidence="9">
    <location>
        <begin position="730"/>
        <end position="747"/>
    </location>
</feature>
<reference evidence="15" key="1">
    <citation type="submission" date="2025-08" db="UniProtKB">
        <authorList>
            <consortium name="RefSeq"/>
        </authorList>
    </citation>
    <scope>IDENTIFICATION</scope>
</reference>